<gene>
    <name evidence="2" type="ORF">FD34_GL000913</name>
</gene>
<name>A0A922TL02_9LACO</name>
<organism evidence="2 3">
    <name type="scientific">Limosilactobacillus pontis DSM 8475</name>
    <dbReference type="NCBI Taxonomy" id="1423794"/>
    <lineage>
        <taxon>Bacteria</taxon>
        <taxon>Bacillati</taxon>
        <taxon>Bacillota</taxon>
        <taxon>Bacilli</taxon>
        <taxon>Lactobacillales</taxon>
        <taxon>Lactobacillaceae</taxon>
        <taxon>Limosilactobacillus</taxon>
    </lineage>
</organism>
<reference evidence="2 3" key="1">
    <citation type="journal article" date="2015" name="Genome Announc.">
        <title>Expanding the biotechnology potential of lactobacilli through comparative genomics of 213 strains and associated genera.</title>
        <authorList>
            <person name="Sun Z."/>
            <person name="Harris H.M."/>
            <person name="McCann A."/>
            <person name="Guo C."/>
            <person name="Argimon S."/>
            <person name="Zhang W."/>
            <person name="Yang X."/>
            <person name="Jeffery I.B."/>
            <person name="Cooney J.C."/>
            <person name="Kagawa T.F."/>
            <person name="Liu W."/>
            <person name="Song Y."/>
            <person name="Salvetti E."/>
            <person name="Wrobel A."/>
            <person name="Rasinkangas P."/>
            <person name="Parkhill J."/>
            <person name="Rea M.C."/>
            <person name="O'Sullivan O."/>
            <person name="Ritari J."/>
            <person name="Douillard F.P."/>
            <person name="Paul Ross R."/>
            <person name="Yang R."/>
            <person name="Briner A.E."/>
            <person name="Felis G.E."/>
            <person name="de Vos W.M."/>
            <person name="Barrangou R."/>
            <person name="Klaenhammer T.R."/>
            <person name="Caufield P.W."/>
            <person name="Cui Y."/>
            <person name="Zhang H."/>
            <person name="O'Toole P.W."/>
        </authorList>
    </citation>
    <scope>NUCLEOTIDE SEQUENCE [LARGE SCALE GENOMIC DNA]</scope>
    <source>
        <strain evidence="2 3">DSM 8475</strain>
    </source>
</reference>
<sequence length="114" mass="13481">MMAEDQYQYDDQGFREDLKDRDDVLHQPDADRSQWEIHELDYDQTVAVLTDKAAVKPDMQFNDQVLDRVRQELPKIDDTAVDKVIEDKYQQILLARYNVGQDENITIHDDDPQK</sequence>
<evidence type="ECO:0000313" key="3">
    <source>
        <dbReference type="Proteomes" id="UP000051085"/>
    </source>
</evidence>
<feature type="compositionally biased region" description="Basic and acidic residues" evidence="1">
    <location>
        <begin position="12"/>
        <end position="22"/>
    </location>
</feature>
<dbReference type="Proteomes" id="UP000051085">
    <property type="component" value="Unassembled WGS sequence"/>
</dbReference>
<evidence type="ECO:0000256" key="1">
    <source>
        <dbReference type="SAM" id="MobiDB-lite"/>
    </source>
</evidence>
<feature type="region of interest" description="Disordered" evidence="1">
    <location>
        <begin position="1"/>
        <end position="22"/>
    </location>
</feature>
<accession>A0A922TL02</accession>
<proteinExistence type="predicted"/>
<dbReference type="EMBL" id="AZGO01000065">
    <property type="protein sequence ID" value="KRM35401.1"/>
    <property type="molecule type" value="Genomic_DNA"/>
</dbReference>
<evidence type="ECO:0000313" key="2">
    <source>
        <dbReference type="EMBL" id="KRM35401.1"/>
    </source>
</evidence>
<dbReference type="AlphaFoldDB" id="A0A922TL02"/>
<comment type="caution">
    <text evidence="2">The sequence shown here is derived from an EMBL/GenBank/DDBJ whole genome shotgun (WGS) entry which is preliminary data.</text>
</comment>
<protein>
    <submittedName>
        <fullName evidence="2">Uncharacterized protein</fullName>
    </submittedName>
</protein>